<keyword evidence="1" id="KW-0479">Metal-binding</keyword>
<proteinExistence type="predicted"/>
<dbReference type="SUPFAM" id="SSF49503">
    <property type="entry name" value="Cupredoxins"/>
    <property type="match status" value="1"/>
</dbReference>
<sequence length="205" mass="21796">MEPSVPSTFGRRSVLKSVGAFSLVSALGAGTAAGAKPERKGNNFGNGNGVGAFLNEPALYKPSPVWADGVVDMTGQNTVDVVNGAMTDVELPGFPSMLPVAFAPVAVEVSPGTEVIWTWAEYPEGFPPIPHNVVSLKENENGPLFENPEGVVYQPGLTYSVTFDEPGTYLYYCTPHGAPFEVTDFRGDTVYNEFGMRGAVIVTDE</sequence>
<dbReference type="InterPro" id="IPR000923">
    <property type="entry name" value="BlueCu_1"/>
</dbReference>
<name>A0A1G7S8B9_9EURY</name>
<evidence type="ECO:0000313" key="4">
    <source>
        <dbReference type="EMBL" id="SDG18420.1"/>
    </source>
</evidence>
<dbReference type="EMBL" id="FNBO01000019">
    <property type="protein sequence ID" value="SDG18420.1"/>
    <property type="molecule type" value="Genomic_DNA"/>
</dbReference>
<accession>A0A1G7S8B9</accession>
<gene>
    <name evidence="4" type="ORF">SAMN04488067_1191</name>
</gene>
<dbReference type="AlphaFoldDB" id="A0A1G7S8B9"/>
<dbReference type="InterPro" id="IPR008972">
    <property type="entry name" value="Cupredoxin"/>
</dbReference>
<dbReference type="Proteomes" id="UP000324020">
    <property type="component" value="Unassembled WGS sequence"/>
</dbReference>
<evidence type="ECO:0000256" key="2">
    <source>
        <dbReference type="ARBA" id="ARBA00023008"/>
    </source>
</evidence>
<feature type="domain" description="Blue (type 1) copper" evidence="3">
    <location>
        <begin position="101"/>
        <end position="178"/>
    </location>
</feature>
<dbReference type="PROSITE" id="PS51318">
    <property type="entry name" value="TAT"/>
    <property type="match status" value="1"/>
</dbReference>
<evidence type="ECO:0000256" key="1">
    <source>
        <dbReference type="ARBA" id="ARBA00022723"/>
    </source>
</evidence>
<keyword evidence="5" id="KW-1185">Reference proteome</keyword>
<dbReference type="OrthoDB" id="11836at2157"/>
<reference evidence="4 5" key="1">
    <citation type="submission" date="2016-10" db="EMBL/GenBank/DDBJ databases">
        <authorList>
            <person name="Varghese N."/>
            <person name="Submissions S."/>
        </authorList>
    </citation>
    <scope>NUCLEOTIDE SEQUENCE [LARGE SCALE GENOMIC DNA]</scope>
    <source>
        <strain evidence="4 5">CGMCC 1.3527</strain>
    </source>
</reference>
<dbReference type="InterPro" id="IPR006311">
    <property type="entry name" value="TAT_signal"/>
</dbReference>
<keyword evidence="2" id="KW-0186">Copper</keyword>
<evidence type="ECO:0000259" key="3">
    <source>
        <dbReference type="Pfam" id="PF00127"/>
    </source>
</evidence>
<organism evidence="4 5">
    <name type="scientific">Halorubrum xinjiangense</name>
    <dbReference type="NCBI Taxonomy" id="261291"/>
    <lineage>
        <taxon>Archaea</taxon>
        <taxon>Methanobacteriati</taxon>
        <taxon>Methanobacteriota</taxon>
        <taxon>Stenosarchaea group</taxon>
        <taxon>Halobacteria</taxon>
        <taxon>Halobacteriales</taxon>
        <taxon>Haloferacaceae</taxon>
        <taxon>Halorubrum</taxon>
    </lineage>
</organism>
<dbReference type="GO" id="GO:0009055">
    <property type="term" value="F:electron transfer activity"/>
    <property type="evidence" value="ECO:0007669"/>
    <property type="project" value="InterPro"/>
</dbReference>
<protein>
    <submittedName>
        <fullName evidence="4">Copper binding protein, plastocyanin/azurin family</fullName>
    </submittedName>
</protein>
<dbReference type="Pfam" id="PF00127">
    <property type="entry name" value="Copper-bind"/>
    <property type="match status" value="1"/>
</dbReference>
<dbReference type="Gene3D" id="2.60.40.420">
    <property type="entry name" value="Cupredoxins - blue copper proteins"/>
    <property type="match status" value="1"/>
</dbReference>
<dbReference type="GO" id="GO:0005507">
    <property type="term" value="F:copper ion binding"/>
    <property type="evidence" value="ECO:0007669"/>
    <property type="project" value="InterPro"/>
</dbReference>
<evidence type="ECO:0000313" key="5">
    <source>
        <dbReference type="Proteomes" id="UP000324020"/>
    </source>
</evidence>
<dbReference type="RefSeq" id="WP_149799843.1">
    <property type="nucleotide sequence ID" value="NZ_FNBO01000019.1"/>
</dbReference>